<dbReference type="Proteomes" id="UP000176303">
    <property type="component" value="Unassembled WGS sequence"/>
</dbReference>
<dbReference type="AlphaFoldDB" id="A0A1F7U3H6"/>
<name>A0A1F7U3H6_9BACT</name>
<dbReference type="SUPFAM" id="SSF51735">
    <property type="entry name" value="NAD(P)-binding Rossmann-fold domains"/>
    <property type="match status" value="1"/>
</dbReference>
<dbReference type="Gene3D" id="3.30.360.10">
    <property type="entry name" value="Dihydrodipicolinate Reductase, domain 2"/>
    <property type="match status" value="1"/>
</dbReference>
<dbReference type="SUPFAM" id="SSF55347">
    <property type="entry name" value="Glyceraldehyde-3-phosphate dehydrogenase-like, C-terminal domain"/>
    <property type="match status" value="1"/>
</dbReference>
<dbReference type="PANTHER" id="PTHR43377">
    <property type="entry name" value="BILIVERDIN REDUCTASE A"/>
    <property type="match status" value="1"/>
</dbReference>
<accession>A0A1F7U3H6</accession>
<organism evidence="1 2">
    <name type="scientific">Candidatus Uhrbacteria bacterium RIFCSPHIGHO2_02_FULL_57_19</name>
    <dbReference type="NCBI Taxonomy" id="1802391"/>
    <lineage>
        <taxon>Bacteria</taxon>
        <taxon>Candidatus Uhriibacteriota</taxon>
    </lineage>
</organism>
<evidence type="ECO:0000313" key="2">
    <source>
        <dbReference type="Proteomes" id="UP000176303"/>
    </source>
</evidence>
<dbReference type="InterPro" id="IPR036291">
    <property type="entry name" value="NAD(P)-bd_dom_sf"/>
</dbReference>
<reference evidence="1 2" key="1">
    <citation type="journal article" date="2016" name="Nat. Commun.">
        <title>Thousands of microbial genomes shed light on interconnected biogeochemical processes in an aquifer system.</title>
        <authorList>
            <person name="Anantharaman K."/>
            <person name="Brown C.T."/>
            <person name="Hug L.A."/>
            <person name="Sharon I."/>
            <person name="Castelle C.J."/>
            <person name="Probst A.J."/>
            <person name="Thomas B.C."/>
            <person name="Singh A."/>
            <person name="Wilkins M.J."/>
            <person name="Karaoz U."/>
            <person name="Brodie E.L."/>
            <person name="Williams K.H."/>
            <person name="Hubbard S.S."/>
            <person name="Banfield J.F."/>
        </authorList>
    </citation>
    <scope>NUCLEOTIDE SEQUENCE [LARGE SCALE GENOMIC DNA]</scope>
</reference>
<comment type="caution">
    <text evidence="1">The sequence shown here is derived from an EMBL/GenBank/DDBJ whole genome shotgun (WGS) entry which is preliminary data.</text>
</comment>
<evidence type="ECO:0000313" key="1">
    <source>
        <dbReference type="EMBL" id="OGL72398.1"/>
    </source>
</evidence>
<gene>
    <name evidence="1" type="ORF">A3D72_01010</name>
</gene>
<protein>
    <submittedName>
        <fullName evidence="1">Uncharacterized protein</fullName>
    </submittedName>
</protein>
<dbReference type="EMBL" id="MGDZ01000064">
    <property type="protein sequence ID" value="OGL72398.1"/>
    <property type="molecule type" value="Genomic_DNA"/>
</dbReference>
<sequence>MTYKAKIFGAGSIGNHLTNACRLAGFEVTMVDSDPGALRRMKEEIYPKRYGAWDEGIQQFLPQDAPKGGFDVVLVGTPPDVHLRVATSVLREEAPKVLQIEKPLCSPTLEGLDEFLEEVRRHPETAVVVGYNHLLAENTAKTEEIIRLGTLGKPQAMDCEFRSHWKNIFDAHPWLSGPKDTYLGFWRRGGGAGGEHSHGLNLWQHMAHTVGAGRVAEVGAIFDFVESDGASYDRSCFLNLATERGLVGRVVHDVITLPKKKFLQLQCENGSVGWHNDVTKTSDQVIVQEQGKDKQVLDIQKTRVEEFSREIEHIRGIIEGRVNAADSPIRLARAVDTMCVLAAAVQSHREKRVVTVRYAAL</sequence>
<dbReference type="InterPro" id="IPR051450">
    <property type="entry name" value="Gfo/Idh/MocA_Oxidoreductases"/>
</dbReference>
<dbReference type="STRING" id="1802391.A3D72_01010"/>
<dbReference type="Gene3D" id="3.40.50.720">
    <property type="entry name" value="NAD(P)-binding Rossmann-like Domain"/>
    <property type="match status" value="1"/>
</dbReference>
<proteinExistence type="predicted"/>
<dbReference type="PANTHER" id="PTHR43377:SF1">
    <property type="entry name" value="BILIVERDIN REDUCTASE A"/>
    <property type="match status" value="1"/>
</dbReference>